<dbReference type="Pfam" id="PF03061">
    <property type="entry name" value="4HBT"/>
    <property type="match status" value="1"/>
</dbReference>
<evidence type="ECO:0000313" key="5">
    <source>
        <dbReference type="EnsemblFungi" id="MAPG_00437T0"/>
    </source>
</evidence>
<dbReference type="OMA" id="WDAQRAN"/>
<dbReference type="EMBL" id="ADBL01000102">
    <property type="status" value="NOT_ANNOTATED_CDS"/>
    <property type="molecule type" value="Genomic_DNA"/>
</dbReference>
<evidence type="ECO:0000259" key="3">
    <source>
        <dbReference type="Pfam" id="PF03061"/>
    </source>
</evidence>
<reference evidence="6" key="1">
    <citation type="submission" date="2010-05" db="EMBL/GenBank/DDBJ databases">
        <title>The genome sequence of Magnaporthe poae strain ATCC 64411.</title>
        <authorList>
            <person name="Ma L.-J."/>
            <person name="Dead R."/>
            <person name="Young S."/>
            <person name="Zeng Q."/>
            <person name="Koehrsen M."/>
            <person name="Alvarado L."/>
            <person name="Berlin A."/>
            <person name="Chapman S.B."/>
            <person name="Chen Z."/>
            <person name="Freedman E."/>
            <person name="Gellesch M."/>
            <person name="Goldberg J."/>
            <person name="Griggs A."/>
            <person name="Gujja S."/>
            <person name="Heilman E.R."/>
            <person name="Heiman D."/>
            <person name="Hepburn T."/>
            <person name="Howarth C."/>
            <person name="Jen D."/>
            <person name="Larson L."/>
            <person name="Mehta T."/>
            <person name="Neiman D."/>
            <person name="Pearson M."/>
            <person name="Roberts A."/>
            <person name="Saif S."/>
            <person name="Shea T."/>
            <person name="Shenoy N."/>
            <person name="Sisk P."/>
            <person name="Stolte C."/>
            <person name="Sykes S."/>
            <person name="Walk T."/>
            <person name="White J."/>
            <person name="Yandava C."/>
            <person name="Haas B."/>
            <person name="Nusbaum C."/>
            <person name="Birren B."/>
        </authorList>
    </citation>
    <scope>NUCLEOTIDE SEQUENCE [LARGE SCALE GENOMIC DNA]</scope>
    <source>
        <strain evidence="6">ATCC 64411 / 73-15</strain>
    </source>
</reference>
<dbReference type="STRING" id="644358.A0A0C4DL05"/>
<accession>A0A0C4DL05</accession>
<dbReference type="EnsemblFungi" id="MAPG_00437T0">
    <property type="protein sequence ID" value="MAPG_00437T0"/>
    <property type="gene ID" value="MAPG_00437"/>
</dbReference>
<dbReference type="GO" id="GO:0047617">
    <property type="term" value="F:fatty acyl-CoA hydrolase activity"/>
    <property type="evidence" value="ECO:0007669"/>
    <property type="project" value="InterPro"/>
</dbReference>
<dbReference type="Proteomes" id="UP000011715">
    <property type="component" value="Unassembled WGS sequence"/>
</dbReference>
<dbReference type="InterPro" id="IPR029069">
    <property type="entry name" value="HotDog_dom_sf"/>
</dbReference>
<reference evidence="5" key="4">
    <citation type="journal article" date="2015" name="G3 (Bethesda)">
        <title>Genome sequences of three phytopathogenic species of the Magnaporthaceae family of fungi.</title>
        <authorList>
            <person name="Okagaki L.H."/>
            <person name="Nunes C.C."/>
            <person name="Sailsbery J."/>
            <person name="Clay B."/>
            <person name="Brown D."/>
            <person name="John T."/>
            <person name="Oh Y."/>
            <person name="Young N."/>
            <person name="Fitzgerald M."/>
            <person name="Haas B.J."/>
            <person name="Zeng Q."/>
            <person name="Young S."/>
            <person name="Adiconis X."/>
            <person name="Fan L."/>
            <person name="Levin J.Z."/>
            <person name="Mitchell T.K."/>
            <person name="Okubara P.A."/>
            <person name="Farman M.L."/>
            <person name="Kohn L.M."/>
            <person name="Birren B."/>
            <person name="Ma L.-J."/>
            <person name="Dean R.A."/>
        </authorList>
    </citation>
    <scope>NUCLEOTIDE SEQUENCE</scope>
    <source>
        <strain evidence="5">ATCC 64411 / 73-15</strain>
    </source>
</reference>
<gene>
    <name evidence="4" type="ORF">MAPG_00437</name>
</gene>
<dbReference type="PANTHER" id="PTHR21660">
    <property type="entry name" value="THIOESTERASE SUPERFAMILY MEMBER-RELATED"/>
    <property type="match status" value="1"/>
</dbReference>
<dbReference type="NCBIfam" id="TIGR00369">
    <property type="entry name" value="unchar_dom_1"/>
    <property type="match status" value="1"/>
</dbReference>
<dbReference type="FunFam" id="3.10.129.10:FF:000033">
    <property type="entry name" value="acyl-coenzyme A thioesterase 13"/>
    <property type="match status" value="1"/>
</dbReference>
<reference evidence="4" key="3">
    <citation type="submission" date="2011-03" db="EMBL/GenBank/DDBJ databases">
        <title>Annotation of Magnaporthe poae ATCC 64411.</title>
        <authorList>
            <person name="Ma L.-J."/>
            <person name="Dead R."/>
            <person name="Young S.K."/>
            <person name="Zeng Q."/>
            <person name="Gargeya S."/>
            <person name="Fitzgerald M."/>
            <person name="Haas B."/>
            <person name="Abouelleil A."/>
            <person name="Alvarado L."/>
            <person name="Arachchi H.M."/>
            <person name="Berlin A."/>
            <person name="Brown A."/>
            <person name="Chapman S.B."/>
            <person name="Chen Z."/>
            <person name="Dunbar C."/>
            <person name="Freedman E."/>
            <person name="Gearin G."/>
            <person name="Gellesch M."/>
            <person name="Goldberg J."/>
            <person name="Griggs A."/>
            <person name="Gujja S."/>
            <person name="Heiman D."/>
            <person name="Howarth C."/>
            <person name="Larson L."/>
            <person name="Lui A."/>
            <person name="MacDonald P.J.P."/>
            <person name="Mehta T."/>
            <person name="Montmayeur A."/>
            <person name="Murphy C."/>
            <person name="Neiman D."/>
            <person name="Pearson M."/>
            <person name="Priest M."/>
            <person name="Roberts A."/>
            <person name="Saif S."/>
            <person name="Shea T."/>
            <person name="Shenoy N."/>
            <person name="Sisk P."/>
            <person name="Stolte C."/>
            <person name="Sykes S."/>
            <person name="Yandava C."/>
            <person name="Wortman J."/>
            <person name="Nusbaum C."/>
            <person name="Birren B."/>
        </authorList>
    </citation>
    <scope>NUCLEOTIDE SEQUENCE</scope>
    <source>
        <strain evidence="4">ATCC 64411</strain>
    </source>
</reference>
<dbReference type="EMBL" id="GL876966">
    <property type="protein sequence ID" value="KLU81347.1"/>
    <property type="molecule type" value="Genomic_DNA"/>
</dbReference>
<protein>
    <recommendedName>
        <fullName evidence="3">Thioesterase domain-containing protein</fullName>
    </recommendedName>
</protein>
<dbReference type="SUPFAM" id="SSF54637">
    <property type="entry name" value="Thioesterase/thiol ester dehydrase-isomerase"/>
    <property type="match status" value="1"/>
</dbReference>
<comment type="similarity">
    <text evidence="1">Belongs to the thioesterase PaaI family.</text>
</comment>
<proteinExistence type="inferred from homology"/>
<dbReference type="PANTHER" id="PTHR21660:SF11">
    <property type="entry name" value="FAMILY PROTEIN, PUTATIVE (AFU_ORTHOLOGUE AFUA_4G04355)-RELATED"/>
    <property type="match status" value="1"/>
</dbReference>
<dbReference type="Gene3D" id="3.10.129.10">
    <property type="entry name" value="Hotdog Thioesterase"/>
    <property type="match status" value="1"/>
</dbReference>
<name>A0A0C4DL05_MAGP6</name>
<reference evidence="5" key="5">
    <citation type="submission" date="2015-06" db="UniProtKB">
        <authorList>
            <consortium name="EnsemblFungi"/>
        </authorList>
    </citation>
    <scope>IDENTIFICATION</scope>
    <source>
        <strain evidence="5">ATCC 64411</strain>
    </source>
</reference>
<evidence type="ECO:0000256" key="2">
    <source>
        <dbReference type="ARBA" id="ARBA00022801"/>
    </source>
</evidence>
<evidence type="ECO:0000313" key="4">
    <source>
        <dbReference type="EMBL" id="KLU81347.1"/>
    </source>
</evidence>
<keyword evidence="6" id="KW-1185">Reference proteome</keyword>
<organism evidence="5 6">
    <name type="scientific">Magnaporthiopsis poae (strain ATCC 64411 / 73-15)</name>
    <name type="common">Kentucky bluegrass fungus</name>
    <name type="synonym">Magnaporthe poae</name>
    <dbReference type="NCBI Taxonomy" id="644358"/>
    <lineage>
        <taxon>Eukaryota</taxon>
        <taxon>Fungi</taxon>
        <taxon>Dikarya</taxon>
        <taxon>Ascomycota</taxon>
        <taxon>Pezizomycotina</taxon>
        <taxon>Sordariomycetes</taxon>
        <taxon>Sordariomycetidae</taxon>
        <taxon>Magnaporthales</taxon>
        <taxon>Magnaporthaceae</taxon>
        <taxon>Magnaporthiopsis</taxon>
    </lineage>
</organism>
<feature type="domain" description="Thioesterase" evidence="3">
    <location>
        <begin position="64"/>
        <end position="134"/>
    </location>
</feature>
<dbReference type="eggNOG" id="KOG3328">
    <property type="taxonomic scope" value="Eukaryota"/>
</dbReference>
<sequence length="157" mass="16745">MAETEAAPQQDTLAHVRKHWQSIEPNSPVYGFFFPRITIVSAASGSGRVVAHLPLEKQHINSKGILHGSVSATLVDWAGGMSIAAAKGLDRTGVSADIHVSYVGSAKEGDTLEIESWVSKVGRNLAFTQVEIRKLASVPGERGPVVATGSHTKYMNI</sequence>
<dbReference type="VEuPathDB" id="FungiDB:MAPG_00437"/>
<evidence type="ECO:0000256" key="1">
    <source>
        <dbReference type="ARBA" id="ARBA00008324"/>
    </source>
</evidence>
<dbReference type="InterPro" id="IPR006683">
    <property type="entry name" value="Thioestr_dom"/>
</dbReference>
<reference evidence="4" key="2">
    <citation type="submission" date="2010-05" db="EMBL/GenBank/DDBJ databases">
        <title>The Genome Sequence of Magnaporthe poae strain ATCC 64411.</title>
        <authorList>
            <consortium name="The Broad Institute Genome Sequencing Platform"/>
            <consortium name="Broad Institute Genome Sequencing Center for Infectious Disease"/>
            <person name="Ma L.-J."/>
            <person name="Dead R."/>
            <person name="Young S."/>
            <person name="Zeng Q."/>
            <person name="Koehrsen M."/>
            <person name="Alvarado L."/>
            <person name="Berlin A."/>
            <person name="Chapman S.B."/>
            <person name="Chen Z."/>
            <person name="Freedman E."/>
            <person name="Gellesch M."/>
            <person name="Goldberg J."/>
            <person name="Griggs A."/>
            <person name="Gujja S."/>
            <person name="Heilman E.R."/>
            <person name="Heiman D."/>
            <person name="Hepburn T."/>
            <person name="Howarth C."/>
            <person name="Jen D."/>
            <person name="Larson L."/>
            <person name="Mehta T."/>
            <person name="Neiman D."/>
            <person name="Pearson M."/>
            <person name="Roberts A."/>
            <person name="Saif S."/>
            <person name="Shea T."/>
            <person name="Shenoy N."/>
            <person name="Sisk P."/>
            <person name="Stolte C."/>
            <person name="Sykes S."/>
            <person name="Walk T."/>
            <person name="White J."/>
            <person name="Yandava C."/>
            <person name="Haas B."/>
            <person name="Nusbaum C."/>
            <person name="Birren B."/>
        </authorList>
    </citation>
    <scope>NUCLEOTIDE SEQUENCE</scope>
    <source>
        <strain evidence="4">ATCC 64411</strain>
    </source>
</reference>
<dbReference type="CDD" id="cd03443">
    <property type="entry name" value="PaaI_thioesterase"/>
    <property type="match status" value="1"/>
</dbReference>
<dbReference type="InterPro" id="IPR039298">
    <property type="entry name" value="ACOT13"/>
</dbReference>
<keyword evidence="2" id="KW-0378">Hydrolase</keyword>
<evidence type="ECO:0000313" key="6">
    <source>
        <dbReference type="Proteomes" id="UP000011715"/>
    </source>
</evidence>
<dbReference type="AlphaFoldDB" id="A0A0C4DL05"/>
<dbReference type="OrthoDB" id="46529at2759"/>
<dbReference type="InterPro" id="IPR003736">
    <property type="entry name" value="PAAI_dom"/>
</dbReference>